<keyword evidence="3" id="KW-1185">Reference proteome</keyword>
<evidence type="ECO:0000256" key="1">
    <source>
        <dbReference type="SAM" id="MobiDB-lite"/>
    </source>
</evidence>
<evidence type="ECO:0000313" key="2">
    <source>
        <dbReference type="EMBL" id="EFN85502.1"/>
    </source>
</evidence>
<evidence type="ECO:0000313" key="3">
    <source>
        <dbReference type="Proteomes" id="UP000008237"/>
    </source>
</evidence>
<name>E2BFI0_HARSA</name>
<gene>
    <name evidence="2" type="ORF">EAI_09154</name>
</gene>
<protein>
    <submittedName>
        <fullName evidence="2">Uncharacterized protein</fullName>
    </submittedName>
</protein>
<accession>E2BFI0</accession>
<dbReference type="AlphaFoldDB" id="E2BFI0"/>
<dbReference type="EMBL" id="GL448037">
    <property type="protein sequence ID" value="EFN85502.1"/>
    <property type="molecule type" value="Genomic_DNA"/>
</dbReference>
<proteinExistence type="predicted"/>
<feature type="region of interest" description="Disordered" evidence="1">
    <location>
        <begin position="56"/>
        <end position="85"/>
    </location>
</feature>
<reference evidence="2 3" key="1">
    <citation type="journal article" date="2010" name="Science">
        <title>Genomic comparison of the ants Camponotus floridanus and Harpegnathos saltator.</title>
        <authorList>
            <person name="Bonasio R."/>
            <person name="Zhang G."/>
            <person name="Ye C."/>
            <person name="Mutti N.S."/>
            <person name="Fang X."/>
            <person name="Qin N."/>
            <person name="Donahue G."/>
            <person name="Yang P."/>
            <person name="Li Q."/>
            <person name="Li C."/>
            <person name="Zhang P."/>
            <person name="Huang Z."/>
            <person name="Berger S.L."/>
            <person name="Reinberg D."/>
            <person name="Wang J."/>
            <person name="Liebig J."/>
        </authorList>
    </citation>
    <scope>NUCLEOTIDE SEQUENCE [LARGE SCALE GENOMIC DNA]</scope>
    <source>
        <strain evidence="2 3">R22 G/1</strain>
    </source>
</reference>
<dbReference type="OrthoDB" id="6021257at2759"/>
<organism evidence="3">
    <name type="scientific">Harpegnathos saltator</name>
    <name type="common">Jerdon's jumping ant</name>
    <dbReference type="NCBI Taxonomy" id="610380"/>
    <lineage>
        <taxon>Eukaryota</taxon>
        <taxon>Metazoa</taxon>
        <taxon>Ecdysozoa</taxon>
        <taxon>Arthropoda</taxon>
        <taxon>Hexapoda</taxon>
        <taxon>Insecta</taxon>
        <taxon>Pterygota</taxon>
        <taxon>Neoptera</taxon>
        <taxon>Endopterygota</taxon>
        <taxon>Hymenoptera</taxon>
        <taxon>Apocrita</taxon>
        <taxon>Aculeata</taxon>
        <taxon>Formicoidea</taxon>
        <taxon>Formicidae</taxon>
        <taxon>Ponerinae</taxon>
        <taxon>Ponerini</taxon>
        <taxon>Harpegnathos</taxon>
    </lineage>
</organism>
<dbReference type="InParanoid" id="E2BFI0"/>
<sequence length="85" mass="9559">MVLDEAASKLQFEELDEFGNVYREVPTLQLLDPEMGFPPSLDAGFQMLYSLEQDDLEVEEEEVNVSDSPNTTGQRSDASADKKRC</sequence>
<dbReference type="STRING" id="610380.E2BFI0"/>
<dbReference type="Proteomes" id="UP000008237">
    <property type="component" value="Unassembled WGS sequence"/>
</dbReference>